<dbReference type="SMART" id="SM00884">
    <property type="entry name" value="Cullin_Nedd8"/>
    <property type="match status" value="1"/>
</dbReference>
<evidence type="ECO:0000256" key="6">
    <source>
        <dbReference type="SAM" id="MobiDB-lite"/>
    </source>
</evidence>
<evidence type="ECO:0000256" key="1">
    <source>
        <dbReference type="ARBA" id="ARBA00006019"/>
    </source>
</evidence>
<dbReference type="FunFam" id="1.20.1310.10:FF:000002">
    <property type="entry name" value="cullin-3 isoform X1"/>
    <property type="match status" value="1"/>
</dbReference>
<feature type="domain" description="Cullin family profile" evidence="7">
    <location>
        <begin position="422"/>
        <end position="649"/>
    </location>
</feature>
<dbReference type="Pfam" id="PF26557">
    <property type="entry name" value="Cullin_AB"/>
    <property type="match status" value="1"/>
</dbReference>
<keyword evidence="2" id="KW-1017">Isopeptide bond</keyword>
<dbReference type="Gene3D" id="3.30.230.130">
    <property type="entry name" value="Cullin, Chain C, Domain 2"/>
    <property type="match status" value="1"/>
</dbReference>
<gene>
    <name evidence="8" type="ORF">CJN711_LOCUS14628</name>
</gene>
<dbReference type="InterPro" id="IPR036390">
    <property type="entry name" value="WH_DNA-bd_sf"/>
</dbReference>
<dbReference type="PROSITE" id="PS50069">
    <property type="entry name" value="CULLIN_2"/>
    <property type="match status" value="1"/>
</dbReference>
<dbReference type="InterPro" id="IPR016159">
    <property type="entry name" value="Cullin_repeat-like_dom_sf"/>
</dbReference>
<dbReference type="EMBL" id="CAJNOV010006664">
    <property type="protein sequence ID" value="CAF1253913.1"/>
    <property type="molecule type" value="Genomic_DNA"/>
</dbReference>
<dbReference type="InterPro" id="IPR019559">
    <property type="entry name" value="Cullin_neddylation_domain"/>
</dbReference>
<dbReference type="Proteomes" id="UP000663855">
    <property type="component" value="Unassembled WGS sequence"/>
</dbReference>
<dbReference type="GO" id="GO:0031461">
    <property type="term" value="C:cullin-RING ubiquitin ligase complex"/>
    <property type="evidence" value="ECO:0007669"/>
    <property type="project" value="InterPro"/>
</dbReference>
<dbReference type="InterPro" id="IPR016158">
    <property type="entry name" value="Cullin_homology"/>
</dbReference>
<dbReference type="Pfam" id="PF00888">
    <property type="entry name" value="Cullin"/>
    <property type="match status" value="1"/>
</dbReference>
<comment type="caution">
    <text evidence="8">The sequence shown here is derived from an EMBL/GenBank/DDBJ whole genome shotgun (WGS) entry which is preliminary data.</text>
</comment>
<evidence type="ECO:0000259" key="7">
    <source>
        <dbReference type="PROSITE" id="PS50069"/>
    </source>
</evidence>
<reference evidence="8" key="1">
    <citation type="submission" date="2021-02" db="EMBL/GenBank/DDBJ databases">
        <authorList>
            <person name="Nowell W R."/>
        </authorList>
    </citation>
    <scope>NUCLEOTIDE SEQUENCE</scope>
</reference>
<sequence length="788" mass="92723">MTQNSTQLTEIWNELSNAIDQMFQNSRLSQSAYSSINKGVMNYFRSSEYNDSLLRPSSNKTTTNNKQAEGSDGADTDDLEMSIPGGQIYFRLKKKFKESLQKIAEEKNNLSDEDFLGFYAKTWQYYQTISRIMNLVFNHMNSHWIIRQQTQNRKDIVDVYAMAMKIWQDTFYKQNNHSLTRTCLNLIKKHRDNQGVMPNLIRQVVDSYISVDLTDADINNKNKPMTLSSLTTYKEWFEKQFIEETRTYYSLESDNYFNDNGFSSYIRKANNRLKEEEDRVQSYLHPSTLEILLRTVETQLIKKRLDDFYGQAEGLIKHEKIDDLELLFKLVHRIENAHAPIQLLFENRVYTVGINAVNCTKDTTVKDSKTYIEAIIKVYERFFMIVNKAFYCESGYMAAFDRACSKFINSNLNTEQTQKASRSAELLARYSDWLLRKGNKLDGDAVSEKINQMMCVFNYIHDKDIFQKFYGRFLAMRLIKELSASSDDEESVITKLKEMCGYEYASKLERMFKDIRLGADLNQSYITHCENEKFCTKFHFHVTVLTSNWWPVTVSSMFNISNELLPRLTHFKDFYMKRYTGRKLNILFQYSKGEVQMLYTKPKYILQVSFYQMNILLLFNEFPTMTVEKMLEKTQIEANIFMPALVSLIKMKILNCQDIDPDQLNENIQETNLPMNNNITVNDAMKSDKIKINLMKMQQENSVNKIAPSPVYESVFEERKLTIQAVIVFIMKNRKALKHNLLLSEVIERLTRLFKPDIPAIKKCIDLLIEKQYMERDDKERDLYKYLA</sequence>
<feature type="compositionally biased region" description="Polar residues" evidence="6">
    <location>
        <begin position="52"/>
        <end position="68"/>
    </location>
</feature>
<evidence type="ECO:0000256" key="3">
    <source>
        <dbReference type="ARBA" id="ARBA00022843"/>
    </source>
</evidence>
<dbReference type="SUPFAM" id="SSF75632">
    <property type="entry name" value="Cullin homology domain"/>
    <property type="match status" value="1"/>
</dbReference>
<keyword evidence="3" id="KW-0832">Ubl conjugation</keyword>
<protein>
    <recommendedName>
        <fullName evidence="7">Cullin family profile domain-containing protein</fullName>
    </recommendedName>
</protein>
<feature type="region of interest" description="Disordered" evidence="6">
    <location>
        <begin position="52"/>
        <end position="77"/>
    </location>
</feature>
<dbReference type="FunFam" id="1.20.1310.10:FF:000001">
    <property type="entry name" value="Cullin 3"/>
    <property type="match status" value="1"/>
</dbReference>
<dbReference type="PROSITE" id="PS01256">
    <property type="entry name" value="CULLIN_1"/>
    <property type="match status" value="1"/>
</dbReference>
<organism evidence="8 9">
    <name type="scientific">Rotaria magnacalcarata</name>
    <dbReference type="NCBI Taxonomy" id="392030"/>
    <lineage>
        <taxon>Eukaryota</taxon>
        <taxon>Metazoa</taxon>
        <taxon>Spiralia</taxon>
        <taxon>Gnathifera</taxon>
        <taxon>Rotifera</taxon>
        <taxon>Eurotatoria</taxon>
        <taxon>Bdelloidea</taxon>
        <taxon>Philodinida</taxon>
        <taxon>Philodinidae</taxon>
        <taxon>Rotaria</taxon>
    </lineage>
</organism>
<proteinExistence type="inferred from homology"/>
<dbReference type="Gene3D" id="1.10.10.10">
    <property type="entry name" value="Winged helix-like DNA-binding domain superfamily/Winged helix DNA-binding domain"/>
    <property type="match status" value="1"/>
</dbReference>
<dbReference type="SUPFAM" id="SSF46785">
    <property type="entry name" value="Winged helix' DNA-binding domain"/>
    <property type="match status" value="1"/>
</dbReference>
<evidence type="ECO:0000256" key="5">
    <source>
        <dbReference type="RuleBase" id="RU003829"/>
    </source>
</evidence>
<evidence type="ECO:0000256" key="2">
    <source>
        <dbReference type="ARBA" id="ARBA00022499"/>
    </source>
</evidence>
<dbReference type="InterPro" id="IPR036388">
    <property type="entry name" value="WH-like_DNA-bd_sf"/>
</dbReference>
<comment type="similarity">
    <text evidence="1 4 5">Belongs to the cullin family.</text>
</comment>
<evidence type="ECO:0000313" key="8">
    <source>
        <dbReference type="EMBL" id="CAF1253913.1"/>
    </source>
</evidence>
<dbReference type="PANTHER" id="PTHR11932">
    <property type="entry name" value="CULLIN"/>
    <property type="match status" value="1"/>
</dbReference>
<dbReference type="InterPro" id="IPR036317">
    <property type="entry name" value="Cullin_homology_sf"/>
</dbReference>
<dbReference type="InterPro" id="IPR016157">
    <property type="entry name" value="Cullin_CS"/>
</dbReference>
<dbReference type="FunFam" id="1.10.10.10:FF:000014">
    <property type="entry name" value="Cullin 1"/>
    <property type="match status" value="1"/>
</dbReference>
<dbReference type="InterPro" id="IPR001373">
    <property type="entry name" value="Cullin_N"/>
</dbReference>
<accession>A0A815A921</accession>
<dbReference type="InterPro" id="IPR045093">
    <property type="entry name" value="Cullin"/>
</dbReference>
<evidence type="ECO:0000256" key="4">
    <source>
        <dbReference type="PROSITE-ProRule" id="PRU00330"/>
    </source>
</evidence>
<name>A0A815A921_9BILA</name>
<dbReference type="Pfam" id="PF10557">
    <property type="entry name" value="Cullin_Nedd8"/>
    <property type="match status" value="1"/>
</dbReference>
<evidence type="ECO:0000313" key="9">
    <source>
        <dbReference type="Proteomes" id="UP000663855"/>
    </source>
</evidence>
<dbReference type="Gene3D" id="1.20.1310.10">
    <property type="entry name" value="Cullin Repeats"/>
    <property type="match status" value="4"/>
</dbReference>
<dbReference type="GO" id="GO:0006511">
    <property type="term" value="P:ubiquitin-dependent protein catabolic process"/>
    <property type="evidence" value="ECO:0007669"/>
    <property type="project" value="InterPro"/>
</dbReference>
<dbReference type="GO" id="GO:0031625">
    <property type="term" value="F:ubiquitin protein ligase binding"/>
    <property type="evidence" value="ECO:0007669"/>
    <property type="project" value="InterPro"/>
</dbReference>
<dbReference type="AlphaFoldDB" id="A0A815A921"/>
<dbReference type="SMART" id="SM00182">
    <property type="entry name" value="CULLIN"/>
    <property type="match status" value="1"/>
</dbReference>
<dbReference type="SUPFAM" id="SSF74788">
    <property type="entry name" value="Cullin repeat-like"/>
    <property type="match status" value="1"/>
</dbReference>
<dbReference type="InterPro" id="IPR059120">
    <property type="entry name" value="Cullin-like_AB"/>
</dbReference>